<protein>
    <submittedName>
        <fullName evidence="2">Uncharacterized protein</fullName>
    </submittedName>
</protein>
<reference evidence="2 3" key="1">
    <citation type="submission" date="2014-02" db="EMBL/GenBank/DDBJ databases">
        <title>Single nucleus genome sequencing reveals high similarity among nuclei of an endomycorrhizal fungus.</title>
        <authorList>
            <person name="Lin K."/>
            <person name="Geurts R."/>
            <person name="Zhang Z."/>
            <person name="Limpens E."/>
            <person name="Saunders D.G."/>
            <person name="Mu D."/>
            <person name="Pang E."/>
            <person name="Cao H."/>
            <person name="Cha H."/>
            <person name="Lin T."/>
            <person name="Zhou Q."/>
            <person name="Shang Y."/>
            <person name="Li Y."/>
            <person name="Ivanov S."/>
            <person name="Sharma T."/>
            <person name="Velzen R.V."/>
            <person name="Ruijter N.D."/>
            <person name="Aanen D.K."/>
            <person name="Win J."/>
            <person name="Kamoun S."/>
            <person name="Bisseling T."/>
            <person name="Huang S."/>
        </authorList>
    </citation>
    <scope>NUCLEOTIDE SEQUENCE [LARGE SCALE GENOMIC DNA]</scope>
    <source>
        <strain evidence="3">DAOM197198w</strain>
    </source>
</reference>
<evidence type="ECO:0000313" key="2">
    <source>
        <dbReference type="EMBL" id="EXX77464.1"/>
    </source>
</evidence>
<name>A0A015LCN1_RHIIW</name>
<accession>A0A015LCN1</accession>
<keyword evidence="3" id="KW-1185">Reference proteome</keyword>
<evidence type="ECO:0000256" key="1">
    <source>
        <dbReference type="SAM" id="MobiDB-lite"/>
    </source>
</evidence>
<feature type="region of interest" description="Disordered" evidence="1">
    <location>
        <begin position="39"/>
        <end position="63"/>
    </location>
</feature>
<sequence>MLGFAAYRAEHRGACRIAALGFSTLDAALATSRLESGPRRHVLRGGHRNQSGPVWRSAGCNQP</sequence>
<proteinExistence type="predicted"/>
<dbReference type="EMBL" id="JEMT01010961">
    <property type="protein sequence ID" value="EXX77464.1"/>
    <property type="molecule type" value="Genomic_DNA"/>
</dbReference>
<dbReference type="AlphaFoldDB" id="A0A015LCN1"/>
<comment type="caution">
    <text evidence="2">The sequence shown here is derived from an EMBL/GenBank/DDBJ whole genome shotgun (WGS) entry which is preliminary data.</text>
</comment>
<dbReference type="HOGENOM" id="CLU_2886972_0_0_1"/>
<dbReference type="Proteomes" id="UP000022910">
    <property type="component" value="Unassembled WGS sequence"/>
</dbReference>
<organism evidence="2 3">
    <name type="scientific">Rhizophagus irregularis (strain DAOM 197198w)</name>
    <name type="common">Glomus intraradices</name>
    <dbReference type="NCBI Taxonomy" id="1432141"/>
    <lineage>
        <taxon>Eukaryota</taxon>
        <taxon>Fungi</taxon>
        <taxon>Fungi incertae sedis</taxon>
        <taxon>Mucoromycota</taxon>
        <taxon>Glomeromycotina</taxon>
        <taxon>Glomeromycetes</taxon>
        <taxon>Glomerales</taxon>
        <taxon>Glomeraceae</taxon>
        <taxon>Rhizophagus</taxon>
    </lineage>
</organism>
<gene>
    <name evidence="2" type="ORF">RirG_023510</name>
</gene>
<evidence type="ECO:0000313" key="3">
    <source>
        <dbReference type="Proteomes" id="UP000022910"/>
    </source>
</evidence>